<feature type="region of interest" description="Disordered" evidence="1">
    <location>
        <begin position="1034"/>
        <end position="1135"/>
    </location>
</feature>
<name>A0ABS8HEY9_9XANT</name>
<gene>
    <name evidence="4" type="ORF">LL965_11865</name>
</gene>
<keyword evidence="5" id="KW-1185">Reference proteome</keyword>
<reference evidence="4 5" key="1">
    <citation type="submission" date="2021-10" db="EMBL/GenBank/DDBJ databases">
        <title>Genome sequencing of Xanthomonas strains from NCPPB.</title>
        <authorList>
            <person name="Hussein R."/>
            <person name="Harrison J."/>
            <person name="Studholme D.J."/>
            <person name="Vicente J."/>
            <person name="Grant M."/>
        </authorList>
    </citation>
    <scope>NUCLEOTIDE SEQUENCE [LARGE SCALE GENOMIC DNA]</scope>
    <source>
        <strain evidence="4 5">NCPPB 101</strain>
    </source>
</reference>
<feature type="compositionally biased region" description="Basic and acidic residues" evidence="1">
    <location>
        <begin position="1089"/>
        <end position="1101"/>
    </location>
</feature>
<evidence type="ECO:0000313" key="4">
    <source>
        <dbReference type="EMBL" id="MCC4620749.1"/>
    </source>
</evidence>
<sequence>MDKKTVLQLGADGLPLDDVSHYAATPEHLQTYEQAAQDLYRFKTPQLFDRADPHSYLIVGLMDGTGNDADKDPLHATNVAKFREQVKDLKKAGIERIDFEYIEGAGTQDEVLTRTVDGATGRTSLARAEEMYERLRTQSQEIFQADPQAKITFHLEGFSRGASQVPLLARMIDGRGIPDPDGGIRGFSEDGHPIYNRYHQSPGRTPMSVGLYDPVPTGYMELFDRRLPPSVVSGFQVTAADERRGLFPVDQILPQGVSEDGRFLHVTVAGAHSDIGGSYLRGGLGVRSLNLMTDYHNGVLSEPLLPRMHEPTDARMNVLHSSEEGNALFRVASKVERATLAGQVHQLTADNARYVPPGEVVTIPAQAPEPLHGALAPMAEAARPVQRTAQVADAALTEGDALAARLERSGNVAFRPYAPTLLDHPGARAAGALGVAATLYEAQQSGEKIATLLSQSNPLAAQSELAHFAGRNVGGWAGGTAAAYALGASGAGPMALIAADAYFMSKAGEKAAELLDNRAIYTLTDRDGTQWSFNGTAWAREGKADTTNDGVDNPTATPIVASYEKARELNYQATNAAAALALRDAPAPQNPYRLPASDIDPPSLSTADWSRDPNDGQWRRTVQSGVVADADSAVYRTDIAPPLRAAELDAQAQAVIAGNIANSPGAIAARYELAYQRSGWAAAGLPLSETVQQALPNADALTASDGQQYRRAADGRWTGAAGPATGNVALELDATRAILRPALAEHAQAVAAIRQSPPSLQDQQREETLYRYRIVGTELKPEWREAIDLATTRTRAAHGLAGDGSMKLQRGPTGAFGADSPIAHFQRDADGVDRVAAVTSSEDIRQALREVQMRGQNLAPTAEASMPHVAAGPAPPSQPNGQRIAPHAAPEIATLATVNVRAPGIDVAPAPAIQAAGPSVASPALSTDTHVSNTAGVSASLAPSDQGRLQPGDRGTEVQALQASLIQLGINDRIKTPVELNGVYDQPTLRGVQAFQLMHGMDEVNGIADRSTLAAVQQQAGIAIAQRDVTRQPAAPGLQDAPHAAMAAPTAAVASPDRSQPDLHAQHQQQALDQQRQWQLQQEQTLQQERGRLKEQEKIEDQPNQAPVASSIDSPQRSQTSPALRPMSDPAHPGHALYADVKDRLEAKGTPLPEDRLHQVATEMYTIGFKPDWHGRVDVVNDTFYAQHATDPTKRMNLSLAEPTPSIQESMQQAQAHTLETVRQQEAIAQARQDPAPPGPVLGSRVILRSALASLPSMDAGCAIPAPHRKCGTPLSGMQMQPSMRARQPVSANVLGKVCNAGKQGAHASG</sequence>
<dbReference type="EMBL" id="JAJGQJ010000024">
    <property type="protein sequence ID" value="MCC4620749.1"/>
    <property type="molecule type" value="Genomic_DNA"/>
</dbReference>
<feature type="region of interest" description="Disordered" evidence="1">
    <location>
        <begin position="863"/>
        <end position="884"/>
    </location>
</feature>
<feature type="compositionally biased region" description="Polar residues" evidence="1">
    <location>
        <begin position="1102"/>
        <end position="1122"/>
    </location>
</feature>
<evidence type="ECO:0000256" key="1">
    <source>
        <dbReference type="SAM" id="MobiDB-lite"/>
    </source>
</evidence>
<dbReference type="PANTHER" id="PTHR33840:SF1">
    <property type="entry name" value="TLE1 PHOSPHOLIPASE DOMAIN-CONTAINING PROTEIN"/>
    <property type="match status" value="1"/>
</dbReference>
<feature type="compositionally biased region" description="Low complexity" evidence="1">
    <location>
        <begin position="1066"/>
        <end position="1088"/>
    </location>
</feature>
<dbReference type="InterPro" id="IPR036366">
    <property type="entry name" value="PGBDSf"/>
</dbReference>
<dbReference type="Proteomes" id="UP001199206">
    <property type="component" value="Unassembled WGS sequence"/>
</dbReference>
<evidence type="ECO:0000313" key="5">
    <source>
        <dbReference type="Proteomes" id="UP001199206"/>
    </source>
</evidence>
<dbReference type="InterPro" id="IPR018712">
    <property type="entry name" value="Tle1-like_cat"/>
</dbReference>
<dbReference type="InterPro" id="IPR002477">
    <property type="entry name" value="Peptidoglycan-bd-like"/>
</dbReference>
<dbReference type="Pfam" id="PF01471">
    <property type="entry name" value="PG_binding_1"/>
    <property type="match status" value="1"/>
</dbReference>
<organism evidence="4 5">
    <name type="scientific">Xanthomonas cassavae CFBP 4642</name>
    <dbReference type="NCBI Taxonomy" id="1219375"/>
    <lineage>
        <taxon>Bacteria</taxon>
        <taxon>Pseudomonadati</taxon>
        <taxon>Pseudomonadota</taxon>
        <taxon>Gammaproteobacteria</taxon>
        <taxon>Lysobacterales</taxon>
        <taxon>Lysobacteraceae</taxon>
        <taxon>Xanthomonas</taxon>
    </lineage>
</organism>
<dbReference type="Gene3D" id="1.10.101.10">
    <property type="entry name" value="PGBD-like superfamily/PGBD"/>
    <property type="match status" value="1"/>
</dbReference>
<feature type="domain" description="T6SS Phospholipase effector Tle1-like catalytic" evidence="3">
    <location>
        <begin position="58"/>
        <end position="179"/>
    </location>
</feature>
<dbReference type="PANTHER" id="PTHR33840">
    <property type="match status" value="1"/>
</dbReference>
<feature type="domain" description="Peptidoglycan binding-like" evidence="2">
    <location>
        <begin position="954"/>
        <end position="1015"/>
    </location>
</feature>
<evidence type="ECO:0000259" key="3">
    <source>
        <dbReference type="Pfam" id="PF09994"/>
    </source>
</evidence>
<feature type="region of interest" description="Disordered" evidence="1">
    <location>
        <begin position="594"/>
        <end position="617"/>
    </location>
</feature>
<dbReference type="InterPro" id="IPR036365">
    <property type="entry name" value="PGBD-like_sf"/>
</dbReference>
<dbReference type="SUPFAM" id="SSF47090">
    <property type="entry name" value="PGBD-like"/>
    <property type="match status" value="1"/>
</dbReference>
<evidence type="ECO:0000259" key="2">
    <source>
        <dbReference type="Pfam" id="PF01471"/>
    </source>
</evidence>
<comment type="caution">
    <text evidence="4">The sequence shown here is derived from an EMBL/GenBank/DDBJ whole genome shotgun (WGS) entry which is preliminary data.</text>
</comment>
<dbReference type="Pfam" id="PF09994">
    <property type="entry name" value="T6SS_Tle1-like_cat"/>
    <property type="match status" value="1"/>
</dbReference>
<proteinExistence type="predicted"/>
<protein>
    <submittedName>
        <fullName evidence="4">DUF2235 domain-containing protein</fullName>
    </submittedName>
</protein>
<accession>A0ABS8HEY9</accession>
<feature type="compositionally biased region" description="Low complexity" evidence="1">
    <location>
        <begin position="1041"/>
        <end position="1058"/>
    </location>
</feature>